<keyword evidence="3" id="KW-1185">Reference proteome</keyword>
<protein>
    <submittedName>
        <fullName evidence="2">P27 family phage terminase small subunit</fullName>
    </submittedName>
</protein>
<name>A0ABS2TMG1_9ACTN</name>
<proteinExistence type="predicted"/>
<evidence type="ECO:0000313" key="3">
    <source>
        <dbReference type="Proteomes" id="UP000749040"/>
    </source>
</evidence>
<reference evidence="2 3" key="1">
    <citation type="submission" date="2021-01" db="EMBL/GenBank/DDBJ databases">
        <title>Streptomyces acididurans sp. nov., isolated from a peat swamp forest soil.</title>
        <authorList>
            <person name="Chantavorakit T."/>
            <person name="Duangmal K."/>
        </authorList>
    </citation>
    <scope>NUCLEOTIDE SEQUENCE [LARGE SCALE GENOMIC DNA]</scope>
    <source>
        <strain evidence="2 3">KK5PA1</strain>
    </source>
</reference>
<comment type="caution">
    <text evidence="2">The sequence shown here is derived from an EMBL/GenBank/DDBJ whole genome shotgun (WGS) entry which is preliminary data.</text>
</comment>
<dbReference type="Proteomes" id="UP000749040">
    <property type="component" value="Unassembled WGS sequence"/>
</dbReference>
<dbReference type="EMBL" id="JADKYB010000004">
    <property type="protein sequence ID" value="MBM9504529.1"/>
    <property type="molecule type" value="Genomic_DNA"/>
</dbReference>
<evidence type="ECO:0000313" key="2">
    <source>
        <dbReference type="EMBL" id="MBM9504529.1"/>
    </source>
</evidence>
<feature type="region of interest" description="Disordered" evidence="1">
    <location>
        <begin position="12"/>
        <end position="39"/>
    </location>
</feature>
<dbReference type="InterPro" id="IPR006448">
    <property type="entry name" value="Phage_term_ssu_P27"/>
</dbReference>
<evidence type="ECO:0000256" key="1">
    <source>
        <dbReference type="SAM" id="MobiDB-lite"/>
    </source>
</evidence>
<dbReference type="Pfam" id="PF05119">
    <property type="entry name" value="Terminase_4"/>
    <property type="match status" value="1"/>
</dbReference>
<gene>
    <name evidence="2" type="ORF">ITX44_08270</name>
</gene>
<accession>A0ABS2TMG1</accession>
<dbReference type="RefSeq" id="WP_205356415.1">
    <property type="nucleotide sequence ID" value="NZ_JADKYB010000004.1"/>
</dbReference>
<organism evidence="2 3">
    <name type="scientific">Actinacidiphila acididurans</name>
    <dbReference type="NCBI Taxonomy" id="2784346"/>
    <lineage>
        <taxon>Bacteria</taxon>
        <taxon>Bacillati</taxon>
        <taxon>Actinomycetota</taxon>
        <taxon>Actinomycetes</taxon>
        <taxon>Kitasatosporales</taxon>
        <taxon>Streptomycetaceae</taxon>
        <taxon>Actinacidiphila</taxon>
    </lineage>
</organism>
<sequence>MTGRIRHALHISGGESAMVAGRPPVPTERKRRLGNPGQRALPDATRVVEVAPLGGAELPAHLGPAGRDIWQRVVSGAVWLAQTDMPTLLLLAEKTDRRDDFLRRLADSEPVLYTEKNYAYPNPLVGMLSTVETEIAKLLAALGLTPTDRARMGLAEVKAKSAFEEMLSRRKETS</sequence>